<dbReference type="GO" id="GO:0140818">
    <property type="term" value="F:mRNA 5'-triphosphate monophosphatase activity"/>
    <property type="evidence" value="ECO:0007669"/>
    <property type="project" value="UniProtKB-EC"/>
</dbReference>
<evidence type="ECO:0000256" key="6">
    <source>
        <dbReference type="ARBA" id="ARBA00023242"/>
    </source>
</evidence>
<protein>
    <recommendedName>
        <fullName evidence="8">mRNA-capping enzyme subunit beta</fullName>
        <ecNumber evidence="8">3.6.1.74</ecNumber>
    </recommendedName>
    <alternativeName>
        <fullName evidence="8">mRNA 5'-phosphatase</fullName>
    </alternativeName>
    <alternativeName>
        <fullName evidence="8">mRNA 5'-triphosphate monophosphatase</fullName>
    </alternativeName>
</protein>
<keyword evidence="8" id="KW-0506">mRNA capping</keyword>
<reference evidence="11" key="1">
    <citation type="submission" date="2014-02" db="EMBL/GenBank/DDBJ databases">
        <authorList>
            <person name="Genoscope - CEA"/>
        </authorList>
    </citation>
    <scope>NUCLEOTIDE SEQUENCE</scope>
    <source>
        <strain evidence="11">LS3</strain>
    </source>
</reference>
<evidence type="ECO:0000256" key="4">
    <source>
        <dbReference type="ARBA" id="ARBA00022664"/>
    </source>
</evidence>
<feature type="compositionally biased region" description="Low complexity" evidence="9">
    <location>
        <begin position="65"/>
        <end position="80"/>
    </location>
</feature>
<dbReference type="PANTHER" id="PTHR28118">
    <property type="entry name" value="POLYNUCLEOTIDE 5'-TRIPHOSPHATASE-RELATED"/>
    <property type="match status" value="1"/>
</dbReference>
<feature type="domain" description="mRNA triphosphatase Cet1-like" evidence="10">
    <location>
        <begin position="212"/>
        <end position="421"/>
    </location>
</feature>
<comment type="function">
    <text evidence="8">First step of mRNA capping. Converts the 5'-triphosphate end of a nascent mRNA chain into a diphosphate end.</text>
</comment>
<dbReference type="CDD" id="cd07470">
    <property type="entry name" value="CYTH-like_mRNA_RTPase"/>
    <property type="match status" value="1"/>
</dbReference>
<dbReference type="SUPFAM" id="SSF55154">
    <property type="entry name" value="CYTH-like phosphatases"/>
    <property type="match status" value="1"/>
</dbReference>
<dbReference type="PhylomeDB" id="A0A060THR2"/>
<gene>
    <name evidence="11" type="ORF">GNLVRS02_ARAD1D33418g</name>
</gene>
<comment type="similarity">
    <text evidence="3 8">Belongs to the fungal TPase family.</text>
</comment>
<comment type="subunit">
    <text evidence="8">Heterodimer. The mRNA-capping enzyme is composed of two separate chains alpha and beta, respectively a mRNA guanylyltransferase and an mRNA 5'-triphosphate monophosphatase.</text>
</comment>
<dbReference type="InterPro" id="IPR037009">
    <property type="entry name" value="mRNA_triPase_Cet1_sf"/>
</dbReference>
<feature type="region of interest" description="Disordered" evidence="9">
    <location>
        <begin position="62"/>
        <end position="169"/>
    </location>
</feature>
<dbReference type="GO" id="GO:0006370">
    <property type="term" value="P:7-methylguanosine mRNA capping"/>
    <property type="evidence" value="ECO:0007669"/>
    <property type="project" value="UniProtKB-UniRule"/>
</dbReference>
<evidence type="ECO:0000256" key="8">
    <source>
        <dbReference type="RuleBase" id="RU367053"/>
    </source>
</evidence>
<evidence type="ECO:0000256" key="1">
    <source>
        <dbReference type="ARBA" id="ARBA00001946"/>
    </source>
</evidence>
<proteinExistence type="inferred from homology"/>
<dbReference type="Gene3D" id="3.20.100.10">
    <property type="entry name" value="mRNA triphosphatase Cet1-like"/>
    <property type="match status" value="1"/>
</dbReference>
<dbReference type="GO" id="GO:0031533">
    <property type="term" value="C:mRNA capping enzyme complex"/>
    <property type="evidence" value="ECO:0007669"/>
    <property type="project" value="UniProtKB-UniRule"/>
</dbReference>
<sequence length="465" mass="52810">MPVACVLSVIRPVSFPGPGRLLLSSLRHLVQYQRRFGIALIQGFHGIGRMDISNLIERTDEEPKNVSVSSQSNTSSPVITSRRHTVSSLLNSDDESEPKDQREPREPEPSEQKEQKGLTEPTEKKEEIVSPTTKTSPRTNYDNNSGNNGNGNGISKARRKPKRYDVPPIWAQTWQGKSLNKTNYGEPNDLSYSTVPRGPEKLPTISNLVPYEDLTRKITEWLYSHLFQMEAKDRQNIEVEIKMGQICAKANERRIQLPIVTETILRSDYARTDTFFQSQLTNEQFNQANSFLDELCAPSKSNNNSPMVRKTMSKTRDSIFGSRQTAGKFRLTFHEGTNQVERIVKRRVADLMIFSPGDLIDFRISINVETPAEPSPLENGRPQSVRHKNRQSYNAPGIQIDLTSVVNDNDSKSTKELELEMDSNLLIKHFTAYQEKSDPDAMDKFEEAVRLAMDNTRIVARKLSR</sequence>
<keyword evidence="4 8" id="KW-0507">mRNA processing</keyword>
<evidence type="ECO:0000256" key="2">
    <source>
        <dbReference type="ARBA" id="ARBA00004123"/>
    </source>
</evidence>
<dbReference type="EC" id="3.6.1.74" evidence="8"/>
<keyword evidence="6 8" id="KW-0539">Nucleus</keyword>
<evidence type="ECO:0000313" key="11">
    <source>
        <dbReference type="EMBL" id="CDP38382.1"/>
    </source>
</evidence>
<dbReference type="InterPro" id="IPR004206">
    <property type="entry name" value="mRNA_triPase_Cet1"/>
</dbReference>
<comment type="cofactor">
    <cofactor evidence="1 8">
        <name>Mg(2+)</name>
        <dbReference type="ChEBI" id="CHEBI:18420"/>
    </cofactor>
</comment>
<accession>A0A060THR2</accession>
<reference evidence="11" key="2">
    <citation type="submission" date="2014-06" db="EMBL/GenBank/DDBJ databases">
        <title>The complete genome of Blastobotrys (Arxula) adeninivorans LS3 - a yeast of biotechnological interest.</title>
        <authorList>
            <person name="Kunze G."/>
            <person name="Gaillardin C."/>
            <person name="Czernicka M."/>
            <person name="Durrens P."/>
            <person name="Martin T."/>
            <person name="Boer E."/>
            <person name="Gabaldon T."/>
            <person name="Cruz J."/>
            <person name="Talla E."/>
            <person name="Marck C."/>
            <person name="Goffeau A."/>
            <person name="Barbe V."/>
            <person name="Baret P."/>
            <person name="Baronian K."/>
            <person name="Beier S."/>
            <person name="Bleykasten C."/>
            <person name="Bode R."/>
            <person name="Casaregola S."/>
            <person name="Despons L."/>
            <person name="Fairhead C."/>
            <person name="Giersberg M."/>
            <person name="Gierski P."/>
            <person name="Hahnel U."/>
            <person name="Hartmann A."/>
            <person name="Jankowska D."/>
            <person name="Jubin C."/>
            <person name="Jung P."/>
            <person name="Lafontaine I."/>
            <person name="Leh-Louis V."/>
            <person name="Lemaire M."/>
            <person name="Marcet-Houben M."/>
            <person name="Mascher M."/>
            <person name="Morel G."/>
            <person name="Richard G.-F."/>
            <person name="Riechen J."/>
            <person name="Sacerdot C."/>
            <person name="Sarkar A."/>
            <person name="Savel G."/>
            <person name="Schacherer J."/>
            <person name="Sherman D."/>
            <person name="Straub M.-L."/>
            <person name="Stein N."/>
            <person name="Thierry A."/>
            <person name="Trautwein-Schult A."/>
            <person name="Westhof E."/>
            <person name="Worch S."/>
            <person name="Dujon B."/>
            <person name="Souciet J.-L."/>
            <person name="Wincker P."/>
            <person name="Scholz U."/>
            <person name="Neuveglise N."/>
        </authorList>
    </citation>
    <scope>NUCLEOTIDE SEQUENCE</scope>
    <source>
        <strain evidence="11">LS3</strain>
    </source>
</reference>
<feature type="compositionally biased region" description="Polar residues" evidence="9">
    <location>
        <begin position="130"/>
        <end position="142"/>
    </location>
</feature>
<name>A0A060THR2_BLAAD</name>
<comment type="subcellular location">
    <subcellularLocation>
        <location evidence="2 8">Nucleus</location>
    </subcellularLocation>
</comment>
<evidence type="ECO:0000256" key="3">
    <source>
        <dbReference type="ARBA" id="ARBA00006345"/>
    </source>
</evidence>
<dbReference type="InterPro" id="IPR033469">
    <property type="entry name" value="CYTH-like_dom_sf"/>
</dbReference>
<dbReference type="Pfam" id="PF02940">
    <property type="entry name" value="mRNA_triPase"/>
    <property type="match status" value="1"/>
</dbReference>
<keyword evidence="5 8" id="KW-0378">Hydrolase</keyword>
<organism evidence="11">
    <name type="scientific">Blastobotrys adeninivorans</name>
    <name type="common">Yeast</name>
    <name type="synonym">Arxula adeninivorans</name>
    <dbReference type="NCBI Taxonomy" id="409370"/>
    <lineage>
        <taxon>Eukaryota</taxon>
        <taxon>Fungi</taxon>
        <taxon>Dikarya</taxon>
        <taxon>Ascomycota</taxon>
        <taxon>Saccharomycotina</taxon>
        <taxon>Dipodascomycetes</taxon>
        <taxon>Dipodascales</taxon>
        <taxon>Trichomonascaceae</taxon>
        <taxon>Blastobotrys</taxon>
    </lineage>
</organism>
<dbReference type="EMBL" id="HG937694">
    <property type="protein sequence ID" value="CDP38382.1"/>
    <property type="molecule type" value="Genomic_DNA"/>
</dbReference>
<evidence type="ECO:0000256" key="7">
    <source>
        <dbReference type="ARBA" id="ARBA00047740"/>
    </source>
</evidence>
<comment type="catalytic activity">
    <reaction evidence="7">
        <text>a 5'-end triphospho-ribonucleoside in mRNA + H2O = a 5'-end diphospho-ribonucleoside in mRNA + phosphate + H(+)</text>
        <dbReference type="Rhea" id="RHEA:67004"/>
        <dbReference type="Rhea" id="RHEA-COMP:17164"/>
        <dbReference type="Rhea" id="RHEA-COMP:17165"/>
        <dbReference type="ChEBI" id="CHEBI:15377"/>
        <dbReference type="ChEBI" id="CHEBI:15378"/>
        <dbReference type="ChEBI" id="CHEBI:43474"/>
        <dbReference type="ChEBI" id="CHEBI:167616"/>
        <dbReference type="ChEBI" id="CHEBI:167618"/>
        <dbReference type="EC" id="3.6.1.74"/>
    </reaction>
    <physiologicalReaction direction="left-to-right" evidence="7">
        <dbReference type="Rhea" id="RHEA:67005"/>
    </physiologicalReaction>
</comment>
<evidence type="ECO:0000256" key="9">
    <source>
        <dbReference type="SAM" id="MobiDB-lite"/>
    </source>
</evidence>
<evidence type="ECO:0000256" key="5">
    <source>
        <dbReference type="ARBA" id="ARBA00022801"/>
    </source>
</evidence>
<dbReference type="GO" id="GO:0004651">
    <property type="term" value="F:polynucleotide 5'-phosphatase activity"/>
    <property type="evidence" value="ECO:0007669"/>
    <property type="project" value="UniProtKB-UniRule"/>
</dbReference>
<dbReference type="AlphaFoldDB" id="A0A060THR2"/>
<dbReference type="PANTHER" id="PTHR28118:SF1">
    <property type="entry name" value="POLYNUCLEOTIDE 5'-TRIPHOSPHATASE CTL1-RELATED"/>
    <property type="match status" value="1"/>
</dbReference>
<dbReference type="InterPro" id="IPR040343">
    <property type="entry name" value="Cet1/Ctl1"/>
</dbReference>
<evidence type="ECO:0000259" key="10">
    <source>
        <dbReference type="Pfam" id="PF02940"/>
    </source>
</evidence>
<feature type="compositionally biased region" description="Basic and acidic residues" evidence="9">
    <location>
        <begin position="98"/>
        <end position="128"/>
    </location>
</feature>